<organism evidence="3 5">
    <name type="scientific">Glutamicibacter halophytocola</name>
    <dbReference type="NCBI Taxonomy" id="1933880"/>
    <lineage>
        <taxon>Bacteria</taxon>
        <taxon>Bacillati</taxon>
        <taxon>Actinomycetota</taxon>
        <taxon>Actinomycetes</taxon>
        <taxon>Micrococcales</taxon>
        <taxon>Micrococcaceae</taxon>
        <taxon>Glutamicibacter</taxon>
    </lineage>
</organism>
<gene>
    <name evidence="2" type="ORF">FQA45_13525</name>
    <name evidence="3" type="ORF">NUH22_01925</name>
</gene>
<dbReference type="RefSeq" id="WP_146277551.1">
    <property type="nucleotide sequence ID" value="NZ_CP012750.1"/>
</dbReference>
<evidence type="ECO:0000313" key="5">
    <source>
        <dbReference type="Proteomes" id="UP001060018"/>
    </source>
</evidence>
<protein>
    <submittedName>
        <fullName evidence="3">Uncharacterized protein</fullName>
    </submittedName>
</protein>
<keyword evidence="1" id="KW-0732">Signal</keyword>
<reference evidence="2 4" key="1">
    <citation type="submission" date="2019-07" db="EMBL/GenBank/DDBJ databases">
        <title>Complete Genome Sequence of drought tolerant Plant Growth-Promoting Rhizobacterium Glutamicibacter halophytocola DR408.</title>
        <authorList>
            <person name="Nishu S.D."/>
            <person name="Lee T.K."/>
        </authorList>
    </citation>
    <scope>NUCLEOTIDE SEQUENCE [LARGE SCALE GENOMIC DNA]</scope>
    <source>
        <strain evidence="2 4">DR408</strain>
    </source>
</reference>
<keyword evidence="4" id="KW-1185">Reference proteome</keyword>
<dbReference type="AlphaFoldDB" id="A0A5B8IZ92"/>
<feature type="signal peptide" evidence="1">
    <location>
        <begin position="1"/>
        <end position="21"/>
    </location>
</feature>
<name>A0A5B8IZ92_9MICC</name>
<feature type="chain" id="PRO_5044618623" evidence="1">
    <location>
        <begin position="22"/>
        <end position="62"/>
    </location>
</feature>
<evidence type="ECO:0000313" key="3">
    <source>
        <dbReference type="EMBL" id="UUX59422.1"/>
    </source>
</evidence>
<dbReference type="OrthoDB" id="9979258at2"/>
<accession>A0A5B8IZ92</accession>
<proteinExistence type="predicted"/>
<dbReference type="EMBL" id="CP042260">
    <property type="protein sequence ID" value="QDY67250.1"/>
    <property type="molecule type" value="Genomic_DNA"/>
</dbReference>
<evidence type="ECO:0000313" key="2">
    <source>
        <dbReference type="EMBL" id="QDY67250.1"/>
    </source>
</evidence>
<evidence type="ECO:0000313" key="4">
    <source>
        <dbReference type="Proteomes" id="UP000320717"/>
    </source>
</evidence>
<sequence>MKGLKVLAVAALALAPVTAVAAPASAALQLQISVNSGPVATPAGWGADFSKWVCERYGVGCP</sequence>
<dbReference type="EMBL" id="CP102487">
    <property type="protein sequence ID" value="UUX59422.1"/>
    <property type="molecule type" value="Genomic_DNA"/>
</dbReference>
<dbReference type="Proteomes" id="UP001060018">
    <property type="component" value="Chromosome"/>
</dbReference>
<reference evidence="3" key="2">
    <citation type="journal article" date="2022" name="Pest Manag. Sci.">
        <title>Glutamicibacter halophytocola-mediated host fitness of potato tuber moth on Solanaceae crops.</title>
        <authorList>
            <person name="Wang W."/>
            <person name="Xiao G."/>
            <person name="Du G."/>
            <person name="Chang L."/>
            <person name="Yang Y."/>
            <person name="Ye J."/>
            <person name="Chen B."/>
        </authorList>
    </citation>
    <scope>NUCLEOTIDE SEQUENCE</scope>
    <source>
        <strain evidence="3">S2</strain>
    </source>
</reference>
<dbReference type="Proteomes" id="UP000320717">
    <property type="component" value="Chromosome"/>
</dbReference>
<evidence type="ECO:0000256" key="1">
    <source>
        <dbReference type="SAM" id="SignalP"/>
    </source>
</evidence>